<feature type="region of interest" description="Disordered" evidence="1">
    <location>
        <begin position="1"/>
        <end position="32"/>
    </location>
</feature>
<evidence type="ECO:0008006" key="4">
    <source>
        <dbReference type="Google" id="ProtNLM"/>
    </source>
</evidence>
<sequence>MERTSTSYSPATSAPALGVSPTPKESILAHTSNHSEEGLSSDVLHIIFACYISEAPGIRGALLLAHVSRRWLRAAYALPALWRPFHLNTSQLKSYMPIQDLNTMLSVFPVSFSSIDLCITIPRGISPRSSADLISDLLHYHDRRLRELDIIVSSPGCFDYLVKSCRLGWWASLKILSIRNISREYFHLYLPNGTFSESLQTLELFELDGLLLPSLSRLETLTLSGSKNRVPLKEVVMFLSKLPHLRKLVFDGTPIKFKSTDSVDFLSSLLPLSTLPVLTSLRFIGLRTRREHTPNYLARLLALTSTTSTLAYLEVTTGNADELEDLVFALGTACSSPRFPNLRTATFRVIHSNKTSIRRLLNILSNIRHATMCLSPSLKEYSLVFKLANSQATLSRLANIPSLEKVELLFTTEDRLQEFIDVAAIKKGGLKTIHASPATIYELRASGIWTMTPMVPQLCNKTRDPLHSHAHIVCEGDEFTELCLVVARGPDMRWTGSEGLTFIN</sequence>
<reference evidence="2 3" key="1">
    <citation type="journal article" date="2016" name="Mol. Biol. Evol.">
        <title>Comparative Genomics of Early-Diverging Mushroom-Forming Fungi Provides Insights into the Origins of Lignocellulose Decay Capabilities.</title>
        <authorList>
            <person name="Nagy L.G."/>
            <person name="Riley R."/>
            <person name="Tritt A."/>
            <person name="Adam C."/>
            <person name="Daum C."/>
            <person name="Floudas D."/>
            <person name="Sun H."/>
            <person name="Yadav J.S."/>
            <person name="Pangilinan J."/>
            <person name="Larsson K.H."/>
            <person name="Matsuura K."/>
            <person name="Barry K."/>
            <person name="Labutti K."/>
            <person name="Kuo R."/>
            <person name="Ohm R.A."/>
            <person name="Bhattacharya S.S."/>
            <person name="Shirouzu T."/>
            <person name="Yoshinaga Y."/>
            <person name="Martin F.M."/>
            <person name="Grigoriev I.V."/>
            <person name="Hibbett D.S."/>
        </authorList>
    </citation>
    <scope>NUCLEOTIDE SEQUENCE [LARGE SCALE GENOMIC DNA]</scope>
    <source>
        <strain evidence="2 3">CBS 109695</strain>
    </source>
</reference>
<organism evidence="2 3">
    <name type="scientific">Athelia psychrophila</name>
    <dbReference type="NCBI Taxonomy" id="1759441"/>
    <lineage>
        <taxon>Eukaryota</taxon>
        <taxon>Fungi</taxon>
        <taxon>Dikarya</taxon>
        <taxon>Basidiomycota</taxon>
        <taxon>Agaricomycotina</taxon>
        <taxon>Agaricomycetes</taxon>
        <taxon>Agaricomycetidae</taxon>
        <taxon>Atheliales</taxon>
        <taxon>Atheliaceae</taxon>
        <taxon>Athelia</taxon>
    </lineage>
</organism>
<dbReference type="InterPro" id="IPR032675">
    <property type="entry name" value="LRR_dom_sf"/>
</dbReference>
<protein>
    <recommendedName>
        <fullName evidence="4">F-box domain-containing protein</fullName>
    </recommendedName>
</protein>
<evidence type="ECO:0000256" key="1">
    <source>
        <dbReference type="SAM" id="MobiDB-lite"/>
    </source>
</evidence>
<name>A0A166FGV1_9AGAM</name>
<dbReference type="AlphaFoldDB" id="A0A166FGV1"/>
<gene>
    <name evidence="2" type="ORF">FIBSPDRAFT_957688</name>
</gene>
<proteinExistence type="predicted"/>
<dbReference type="Proteomes" id="UP000076532">
    <property type="component" value="Unassembled WGS sequence"/>
</dbReference>
<evidence type="ECO:0000313" key="3">
    <source>
        <dbReference type="Proteomes" id="UP000076532"/>
    </source>
</evidence>
<accession>A0A166FGV1</accession>
<evidence type="ECO:0000313" key="2">
    <source>
        <dbReference type="EMBL" id="KZP16789.1"/>
    </source>
</evidence>
<feature type="compositionally biased region" description="Low complexity" evidence="1">
    <location>
        <begin position="1"/>
        <end position="16"/>
    </location>
</feature>
<keyword evidence="3" id="KW-1185">Reference proteome</keyword>
<dbReference type="EMBL" id="KV417589">
    <property type="protein sequence ID" value="KZP16789.1"/>
    <property type="molecule type" value="Genomic_DNA"/>
</dbReference>
<dbReference type="Gene3D" id="3.80.10.10">
    <property type="entry name" value="Ribonuclease Inhibitor"/>
    <property type="match status" value="1"/>
</dbReference>